<feature type="compositionally biased region" description="Polar residues" evidence="1">
    <location>
        <begin position="9"/>
        <end position="32"/>
    </location>
</feature>
<name>A0A9D4ESN8_DREPO</name>
<keyword evidence="3" id="KW-1185">Reference proteome</keyword>
<organism evidence="2 3">
    <name type="scientific">Dreissena polymorpha</name>
    <name type="common">Zebra mussel</name>
    <name type="synonym">Mytilus polymorpha</name>
    <dbReference type="NCBI Taxonomy" id="45954"/>
    <lineage>
        <taxon>Eukaryota</taxon>
        <taxon>Metazoa</taxon>
        <taxon>Spiralia</taxon>
        <taxon>Lophotrochozoa</taxon>
        <taxon>Mollusca</taxon>
        <taxon>Bivalvia</taxon>
        <taxon>Autobranchia</taxon>
        <taxon>Heteroconchia</taxon>
        <taxon>Euheterodonta</taxon>
        <taxon>Imparidentia</taxon>
        <taxon>Neoheterodontei</taxon>
        <taxon>Myida</taxon>
        <taxon>Dreissenoidea</taxon>
        <taxon>Dreissenidae</taxon>
        <taxon>Dreissena</taxon>
    </lineage>
</organism>
<dbReference type="EMBL" id="JAIWYP010000008">
    <property type="protein sequence ID" value="KAH3785026.1"/>
    <property type="molecule type" value="Genomic_DNA"/>
</dbReference>
<accession>A0A9D4ESN8</accession>
<evidence type="ECO:0000313" key="3">
    <source>
        <dbReference type="Proteomes" id="UP000828390"/>
    </source>
</evidence>
<dbReference type="AlphaFoldDB" id="A0A9D4ESN8"/>
<proteinExistence type="predicted"/>
<comment type="caution">
    <text evidence="2">The sequence shown here is derived from an EMBL/GenBank/DDBJ whole genome shotgun (WGS) entry which is preliminary data.</text>
</comment>
<dbReference type="Proteomes" id="UP000828390">
    <property type="component" value="Unassembled WGS sequence"/>
</dbReference>
<evidence type="ECO:0000256" key="1">
    <source>
        <dbReference type="SAM" id="MobiDB-lite"/>
    </source>
</evidence>
<reference evidence="2" key="2">
    <citation type="submission" date="2020-11" db="EMBL/GenBank/DDBJ databases">
        <authorList>
            <person name="McCartney M.A."/>
            <person name="Auch B."/>
            <person name="Kono T."/>
            <person name="Mallez S."/>
            <person name="Becker A."/>
            <person name="Gohl D.M."/>
            <person name="Silverstein K.A.T."/>
            <person name="Koren S."/>
            <person name="Bechman K.B."/>
            <person name="Herman A."/>
            <person name="Abrahante J.E."/>
            <person name="Garbe J."/>
        </authorList>
    </citation>
    <scope>NUCLEOTIDE SEQUENCE</scope>
    <source>
        <strain evidence="2">Duluth1</strain>
        <tissue evidence="2">Whole animal</tissue>
    </source>
</reference>
<sequence length="79" mass="8841">MEMARPRLQNATRLATQGGTEMDSTGEKNTWTTEKDVAPNLVRELNRGLTLQTAPTIAADRPKCRSLAVTSSIRRRRED</sequence>
<protein>
    <submittedName>
        <fullName evidence="2">Uncharacterized protein</fullName>
    </submittedName>
</protein>
<feature type="region of interest" description="Disordered" evidence="1">
    <location>
        <begin position="1"/>
        <end position="37"/>
    </location>
</feature>
<gene>
    <name evidence="2" type="ORF">DPMN_163109</name>
</gene>
<reference evidence="2" key="1">
    <citation type="journal article" date="2019" name="bioRxiv">
        <title>The Genome of the Zebra Mussel, Dreissena polymorpha: A Resource for Invasive Species Research.</title>
        <authorList>
            <person name="McCartney M.A."/>
            <person name="Auch B."/>
            <person name="Kono T."/>
            <person name="Mallez S."/>
            <person name="Zhang Y."/>
            <person name="Obille A."/>
            <person name="Becker A."/>
            <person name="Abrahante J.E."/>
            <person name="Garbe J."/>
            <person name="Badalamenti J.P."/>
            <person name="Herman A."/>
            <person name="Mangelson H."/>
            <person name="Liachko I."/>
            <person name="Sullivan S."/>
            <person name="Sone E.D."/>
            <person name="Koren S."/>
            <person name="Silverstein K.A.T."/>
            <person name="Beckman K.B."/>
            <person name="Gohl D.M."/>
        </authorList>
    </citation>
    <scope>NUCLEOTIDE SEQUENCE</scope>
    <source>
        <strain evidence="2">Duluth1</strain>
        <tissue evidence="2">Whole animal</tissue>
    </source>
</reference>
<evidence type="ECO:0000313" key="2">
    <source>
        <dbReference type="EMBL" id="KAH3785026.1"/>
    </source>
</evidence>